<evidence type="ECO:0000256" key="1">
    <source>
        <dbReference type="ARBA" id="ARBA00004141"/>
    </source>
</evidence>
<evidence type="ECO:0000256" key="5">
    <source>
        <dbReference type="ARBA" id="ARBA00022832"/>
    </source>
</evidence>
<dbReference type="GO" id="GO:0019367">
    <property type="term" value="P:fatty acid elongation, saturated fatty acid"/>
    <property type="evidence" value="ECO:0007669"/>
    <property type="project" value="TreeGrafter"/>
</dbReference>
<comment type="catalytic activity">
    <reaction evidence="10">
        <text>a very-long-chain acyl-CoA + malonyl-CoA + H(+) = a very-long-chain 3-oxoacyl-CoA + CO2 + CoA</text>
        <dbReference type="Rhea" id="RHEA:32727"/>
        <dbReference type="ChEBI" id="CHEBI:15378"/>
        <dbReference type="ChEBI" id="CHEBI:16526"/>
        <dbReference type="ChEBI" id="CHEBI:57287"/>
        <dbReference type="ChEBI" id="CHEBI:57384"/>
        <dbReference type="ChEBI" id="CHEBI:90725"/>
        <dbReference type="ChEBI" id="CHEBI:90736"/>
        <dbReference type="EC" id="2.3.1.199"/>
    </reaction>
</comment>
<evidence type="ECO:0000256" key="3">
    <source>
        <dbReference type="ARBA" id="ARBA00022679"/>
    </source>
</evidence>
<keyword evidence="8 10" id="KW-0472">Membrane</keyword>
<dbReference type="OrthoDB" id="434092at2759"/>
<keyword evidence="12" id="KW-1185">Reference proteome</keyword>
<evidence type="ECO:0000256" key="10">
    <source>
        <dbReference type="RuleBase" id="RU361115"/>
    </source>
</evidence>
<sequence length="213" mass="24757">MNAPLVKVFHPRTRHLPLIDPISLIVLLGGYMYLISSLGPRLMKNRQPMQLNKFMHCYNALQVLTNIWIVYIMIMVLRKKDEQASFLHKYHHVLVCFGAWMTTAILPGGSQVVFFGTMNCSIHAVMYSYYSATIINPELRQCKYKRHLTEAQIIQFVLSGIHAIIGYFHPTCSIPKWALMAFIPQDIFMIALFSDFYIKAYIKPKKQKKKRVE</sequence>
<dbReference type="GO" id="GO:0034625">
    <property type="term" value="P:fatty acid elongation, monounsaturated fatty acid"/>
    <property type="evidence" value="ECO:0007669"/>
    <property type="project" value="TreeGrafter"/>
</dbReference>
<dbReference type="InterPro" id="IPR002076">
    <property type="entry name" value="ELO_fam"/>
</dbReference>
<keyword evidence="9 10" id="KW-0275">Fatty acid biosynthesis</keyword>
<protein>
    <recommendedName>
        <fullName evidence="10">Elongation of very long chain fatty acids protein</fullName>
        <ecNumber evidence="10">2.3.1.199</ecNumber>
    </recommendedName>
    <alternativeName>
        <fullName evidence="10">Very-long-chain 3-oxoacyl-CoA synthase</fullName>
    </alternativeName>
</protein>
<evidence type="ECO:0000256" key="7">
    <source>
        <dbReference type="ARBA" id="ARBA00023098"/>
    </source>
</evidence>
<dbReference type="GO" id="GO:0030148">
    <property type="term" value="P:sphingolipid biosynthetic process"/>
    <property type="evidence" value="ECO:0007669"/>
    <property type="project" value="TreeGrafter"/>
</dbReference>
<evidence type="ECO:0000313" key="11">
    <source>
        <dbReference type="EMBL" id="CAB0019367.1"/>
    </source>
</evidence>
<comment type="subcellular location">
    <subcellularLocation>
        <location evidence="1">Membrane</location>
        <topology evidence="1">Multi-pass membrane protein</topology>
    </subcellularLocation>
</comment>
<evidence type="ECO:0000256" key="2">
    <source>
        <dbReference type="ARBA" id="ARBA00022516"/>
    </source>
</evidence>
<evidence type="ECO:0000313" key="12">
    <source>
        <dbReference type="Proteomes" id="UP000479000"/>
    </source>
</evidence>
<evidence type="ECO:0000256" key="6">
    <source>
        <dbReference type="ARBA" id="ARBA00022989"/>
    </source>
</evidence>
<dbReference type="GO" id="GO:0005789">
    <property type="term" value="C:endoplasmic reticulum membrane"/>
    <property type="evidence" value="ECO:0007669"/>
    <property type="project" value="TreeGrafter"/>
</dbReference>
<accession>A0A6H5HN90</accession>
<dbReference type="GO" id="GO:0042761">
    <property type="term" value="P:very long-chain fatty acid biosynthetic process"/>
    <property type="evidence" value="ECO:0007669"/>
    <property type="project" value="TreeGrafter"/>
</dbReference>
<dbReference type="GO" id="GO:0034626">
    <property type="term" value="P:fatty acid elongation, polyunsaturated fatty acid"/>
    <property type="evidence" value="ECO:0007669"/>
    <property type="project" value="TreeGrafter"/>
</dbReference>
<name>A0A6H5HN90_9HEMI</name>
<keyword evidence="2 10" id="KW-0444">Lipid biosynthesis</keyword>
<proteinExistence type="inferred from homology"/>
<dbReference type="EMBL" id="CADCXU010033940">
    <property type="protein sequence ID" value="CAB0019367.1"/>
    <property type="molecule type" value="Genomic_DNA"/>
</dbReference>
<dbReference type="Proteomes" id="UP000479000">
    <property type="component" value="Unassembled WGS sequence"/>
</dbReference>
<comment type="similarity">
    <text evidence="10">Belongs to the ELO family.</text>
</comment>
<dbReference type="EC" id="2.3.1.199" evidence="10"/>
<dbReference type="AlphaFoldDB" id="A0A6H5HN90"/>
<keyword evidence="5 10" id="KW-0276">Fatty acid metabolism</keyword>
<feature type="transmembrane region" description="Helical" evidence="10">
    <location>
        <begin position="151"/>
        <end position="169"/>
    </location>
</feature>
<dbReference type="PANTHER" id="PTHR11157">
    <property type="entry name" value="FATTY ACID ACYL TRANSFERASE-RELATED"/>
    <property type="match status" value="1"/>
</dbReference>
<evidence type="ECO:0000256" key="9">
    <source>
        <dbReference type="ARBA" id="ARBA00023160"/>
    </source>
</evidence>
<evidence type="ECO:0000256" key="8">
    <source>
        <dbReference type="ARBA" id="ARBA00023136"/>
    </source>
</evidence>
<organism evidence="11 12">
    <name type="scientific">Nesidiocoris tenuis</name>
    <dbReference type="NCBI Taxonomy" id="355587"/>
    <lineage>
        <taxon>Eukaryota</taxon>
        <taxon>Metazoa</taxon>
        <taxon>Ecdysozoa</taxon>
        <taxon>Arthropoda</taxon>
        <taxon>Hexapoda</taxon>
        <taxon>Insecta</taxon>
        <taxon>Pterygota</taxon>
        <taxon>Neoptera</taxon>
        <taxon>Paraneoptera</taxon>
        <taxon>Hemiptera</taxon>
        <taxon>Heteroptera</taxon>
        <taxon>Panheteroptera</taxon>
        <taxon>Cimicomorpha</taxon>
        <taxon>Miridae</taxon>
        <taxon>Dicyphina</taxon>
        <taxon>Nesidiocoris</taxon>
    </lineage>
</organism>
<keyword evidence="4 10" id="KW-0812">Transmembrane</keyword>
<feature type="transmembrane region" description="Helical" evidence="10">
    <location>
        <begin position="181"/>
        <end position="202"/>
    </location>
</feature>
<dbReference type="GO" id="GO:0009922">
    <property type="term" value="F:fatty acid elongase activity"/>
    <property type="evidence" value="ECO:0007669"/>
    <property type="project" value="UniProtKB-EC"/>
</dbReference>
<gene>
    <name evidence="11" type="ORF">NTEN_LOCUS23079</name>
</gene>
<feature type="transmembrane region" description="Helical" evidence="10">
    <location>
        <begin position="21"/>
        <end position="39"/>
    </location>
</feature>
<keyword evidence="3 10" id="KW-0808">Transferase</keyword>
<feature type="transmembrane region" description="Helical" evidence="10">
    <location>
        <begin position="89"/>
        <end position="106"/>
    </location>
</feature>
<feature type="transmembrane region" description="Helical" evidence="10">
    <location>
        <begin position="59"/>
        <end position="77"/>
    </location>
</feature>
<keyword evidence="6 10" id="KW-1133">Transmembrane helix</keyword>
<reference evidence="11 12" key="1">
    <citation type="submission" date="2020-02" db="EMBL/GenBank/DDBJ databases">
        <authorList>
            <person name="Ferguson B K."/>
        </authorList>
    </citation>
    <scope>NUCLEOTIDE SEQUENCE [LARGE SCALE GENOMIC DNA]</scope>
</reference>
<keyword evidence="7 10" id="KW-0443">Lipid metabolism</keyword>
<dbReference type="Pfam" id="PF01151">
    <property type="entry name" value="ELO"/>
    <property type="match status" value="1"/>
</dbReference>
<evidence type="ECO:0000256" key="4">
    <source>
        <dbReference type="ARBA" id="ARBA00022692"/>
    </source>
</evidence>
<dbReference type="PANTHER" id="PTHR11157:SF21">
    <property type="entry name" value="ELONGATION OF VERY LONG CHAIN FATTY ACIDS PROTEIN"/>
    <property type="match status" value="1"/>
</dbReference>